<evidence type="ECO:0000313" key="1">
    <source>
        <dbReference type="EMBL" id="CAZ86988.1"/>
    </source>
</evidence>
<proteinExistence type="predicted"/>
<sequence length="35" mass="3882">MGIDALQSYDAARFGRAFFYMAAPLESLNLFSNGH</sequence>
<dbReference type="KEGG" id="thi:THI_0235"/>
<name>D6CQU7_THIA3</name>
<accession>D6CQU7</accession>
<dbReference type="EMBL" id="FP475956">
    <property type="protein sequence ID" value="CAZ86988.1"/>
    <property type="molecule type" value="Genomic_DNA"/>
</dbReference>
<protein>
    <submittedName>
        <fullName evidence="1">Uncharacterized protein</fullName>
    </submittedName>
</protein>
<gene>
    <name evidence="1" type="ordered locus">THI_0235</name>
</gene>
<reference evidence="2" key="2">
    <citation type="journal article" date="2010" name="PLoS Genet.">
        <title>Structure, function, and evolution of the Thiomonas spp. genome.</title>
        <authorList>
            <person name="Arsene-Ploetze F."/>
            <person name="Koechler S."/>
            <person name="Marchal M."/>
            <person name="Coppee J.Y."/>
            <person name="Chandler M."/>
            <person name="Bonnefoy V."/>
            <person name="Brochier-Armanet C."/>
            <person name="Barakat M."/>
            <person name="Barbe V."/>
            <person name="Battaglia-Brunet F."/>
            <person name="Bruneel O."/>
            <person name="Bryan C.G."/>
            <person name="Cleiss-Arnold J."/>
            <person name="Cruveiller S."/>
            <person name="Erhardt M."/>
            <person name="Heinrich-Salmeron A."/>
            <person name="Hommais F."/>
            <person name="Joulian C."/>
            <person name="Krin E."/>
            <person name="Lieutaud A."/>
            <person name="Lievremont D."/>
            <person name="Michel C."/>
            <person name="Muller D."/>
            <person name="Ortet P."/>
            <person name="Proux C."/>
            <person name="Siguier P."/>
            <person name="Roche D."/>
            <person name="Rouy Z."/>
            <person name="Salvignol G."/>
            <person name="Slyemi D."/>
            <person name="Talla E."/>
            <person name="Weiss S."/>
            <person name="Weissenbach J."/>
            <person name="Medigue C."/>
            <person name="Bertin P.N."/>
        </authorList>
    </citation>
    <scope>NUCLEOTIDE SEQUENCE [LARGE SCALE GENOMIC DNA]</scope>
    <source>
        <strain evidence="2">DSM 22701 / CIP 110005 / 3As</strain>
    </source>
</reference>
<organism evidence="1 2">
    <name type="scientific">Thiomonas arsenitoxydans (strain DSM 22701 / CIP 110005 / 3As)</name>
    <dbReference type="NCBI Taxonomy" id="426114"/>
    <lineage>
        <taxon>Bacteria</taxon>
        <taxon>Pseudomonadati</taxon>
        <taxon>Pseudomonadota</taxon>
        <taxon>Betaproteobacteria</taxon>
        <taxon>Burkholderiales</taxon>
        <taxon>Thiomonas</taxon>
    </lineage>
</organism>
<dbReference type="AlphaFoldDB" id="D6CQU7"/>
<reference key="1">
    <citation type="submission" date="2009-07" db="EMBL/GenBank/DDBJ databases">
        <authorList>
            <person name="Genoscope - CEA"/>
        </authorList>
    </citation>
    <scope>NUCLEOTIDE SEQUENCE</scope>
    <source>
        <strain>3As</strain>
    </source>
</reference>
<dbReference type="HOGENOM" id="CLU_3367913_0_0_4"/>
<dbReference type="Proteomes" id="UP000002372">
    <property type="component" value="Chromosome"/>
</dbReference>
<evidence type="ECO:0000313" key="2">
    <source>
        <dbReference type="Proteomes" id="UP000002372"/>
    </source>
</evidence>